<organism evidence="13 14">
    <name type="scientific">Elaeis guineensis var. tenera</name>
    <name type="common">Oil palm</name>
    <dbReference type="NCBI Taxonomy" id="51953"/>
    <lineage>
        <taxon>Eukaryota</taxon>
        <taxon>Viridiplantae</taxon>
        <taxon>Streptophyta</taxon>
        <taxon>Embryophyta</taxon>
        <taxon>Tracheophyta</taxon>
        <taxon>Spermatophyta</taxon>
        <taxon>Magnoliopsida</taxon>
        <taxon>Liliopsida</taxon>
        <taxon>Arecaceae</taxon>
        <taxon>Arecoideae</taxon>
        <taxon>Cocoseae</taxon>
        <taxon>Elaeidinae</taxon>
        <taxon>Elaeis</taxon>
    </lineage>
</organism>
<comment type="similarity">
    <text evidence="1">Belongs to the peptidase A1 family.</text>
</comment>
<protein>
    <recommendedName>
        <fullName evidence="7">Aspartic proteinase Asp1</fullName>
    </recommendedName>
    <alternativeName>
        <fullName evidence="8">Nucellin-like protein</fullName>
    </alternativeName>
</protein>
<dbReference type="FunFam" id="2.40.70.10:FF:000027">
    <property type="entry name" value="Aspartic proteinase Asp1 isoform A"/>
    <property type="match status" value="1"/>
</dbReference>
<dbReference type="Proteomes" id="UP000504607">
    <property type="component" value="Chromosome 9"/>
</dbReference>
<evidence type="ECO:0000256" key="2">
    <source>
        <dbReference type="ARBA" id="ARBA00022670"/>
    </source>
</evidence>
<feature type="active site" evidence="9">
    <location>
        <position position="285"/>
    </location>
</feature>
<dbReference type="FunFam" id="2.40.70.10:FF:000015">
    <property type="entry name" value="Aspartyl protease family protein"/>
    <property type="match status" value="1"/>
</dbReference>
<dbReference type="Pfam" id="PF14541">
    <property type="entry name" value="TAXi_C"/>
    <property type="match status" value="1"/>
</dbReference>
<dbReference type="PRINTS" id="PR00792">
    <property type="entry name" value="PEPSIN"/>
</dbReference>
<keyword evidence="13" id="KW-1185">Reference proteome</keyword>
<feature type="active site" evidence="9">
    <location>
        <position position="88"/>
    </location>
</feature>
<dbReference type="OrthoDB" id="2747330at2759"/>
<dbReference type="InterPro" id="IPR001461">
    <property type="entry name" value="Aspartic_peptidase_A1"/>
</dbReference>
<gene>
    <name evidence="14" type="primary">LOC105051816</name>
</gene>
<accession>A0A6I9RQG7</accession>
<evidence type="ECO:0000256" key="8">
    <source>
        <dbReference type="ARBA" id="ARBA00077656"/>
    </source>
</evidence>
<feature type="signal peptide" evidence="11">
    <location>
        <begin position="1"/>
        <end position="27"/>
    </location>
</feature>
<dbReference type="Pfam" id="PF14543">
    <property type="entry name" value="TAXi_N"/>
    <property type="match status" value="1"/>
</dbReference>
<dbReference type="SUPFAM" id="SSF50630">
    <property type="entry name" value="Acid proteases"/>
    <property type="match status" value="1"/>
</dbReference>
<evidence type="ECO:0000256" key="5">
    <source>
        <dbReference type="ARBA" id="ARBA00022750"/>
    </source>
</evidence>
<evidence type="ECO:0000256" key="1">
    <source>
        <dbReference type="ARBA" id="ARBA00007447"/>
    </source>
</evidence>
<dbReference type="FunCoup" id="A0A6I9RQG7">
    <property type="interactions" value="17"/>
</dbReference>
<keyword evidence="2" id="KW-0645">Protease</keyword>
<dbReference type="InterPro" id="IPR032861">
    <property type="entry name" value="TAXi_N"/>
</dbReference>
<keyword evidence="5" id="KW-0064">Aspartyl protease</keyword>
<name>A0A6I9RQG7_ELAGV</name>
<dbReference type="RefSeq" id="XP_010930728.1">
    <property type="nucleotide sequence ID" value="XM_010932426.3"/>
</dbReference>
<feature type="compositionally biased region" description="Low complexity" evidence="10">
    <location>
        <begin position="39"/>
        <end position="54"/>
    </location>
</feature>
<dbReference type="PROSITE" id="PS51767">
    <property type="entry name" value="PEPTIDASE_A1"/>
    <property type="match status" value="1"/>
</dbReference>
<evidence type="ECO:0000256" key="4">
    <source>
        <dbReference type="ARBA" id="ARBA00022737"/>
    </source>
</evidence>
<dbReference type="GO" id="GO:0004190">
    <property type="term" value="F:aspartic-type endopeptidase activity"/>
    <property type="evidence" value="ECO:0007669"/>
    <property type="project" value="UniProtKB-KW"/>
</dbReference>
<evidence type="ECO:0000313" key="14">
    <source>
        <dbReference type="RefSeq" id="XP_010930728.1"/>
    </source>
</evidence>
<dbReference type="AlphaFoldDB" id="A0A6I9RQG7"/>
<evidence type="ECO:0000256" key="3">
    <source>
        <dbReference type="ARBA" id="ARBA00022729"/>
    </source>
</evidence>
<dbReference type="InterPro" id="IPR032799">
    <property type="entry name" value="TAXi_C"/>
</dbReference>
<evidence type="ECO:0000313" key="13">
    <source>
        <dbReference type="Proteomes" id="UP000504607"/>
    </source>
</evidence>
<proteinExistence type="inferred from homology"/>
<feature type="chain" id="PRO_5026809873" description="Aspartic proteinase Asp1" evidence="11">
    <location>
        <begin position="28"/>
        <end position="429"/>
    </location>
</feature>
<sequence>MRGKGAALLVALLVVAAVLAAIPSCSAAATNTLPKKPRASASPPSADTSRRAPSSAVFPLSGDVYPNEVFYATMNIGNPPKPYFMHVDTGSDITWLQCDAPCQKCSKVPHPLYKPKRLIPCENALCYAVHASTHQKHECQTPNQCDYEVQYADHGSSAGVLVFDTLALSLVNGSAVRPPIAFGCGYEQQFKKPEEPTDGVLGLGFGKASILSQLSSWGVIQNVVGHCLSSKGGGYLFLGDDLVPPSGVTWSPRIRIGDRNYYSPGPASLVLGSQSLGSKLLVVLDSGSSYTYFGFQPYKDFVFAIKKDLSRQLKETFDDSLLPLCWKGRKPFKSVLDVNKYFKPLVLSFGNGRKARMEIPPEKYLIVTKKGNACLGILNGTEAGLHRDLNLIGDISLQDLVVIYDNEKQQIGWGRANCDRVPKSIISLL</sequence>
<keyword evidence="6" id="KW-0378">Hydrolase</keyword>
<dbReference type="InParanoid" id="A0A6I9RQG7"/>
<dbReference type="InterPro" id="IPR033121">
    <property type="entry name" value="PEPTIDASE_A1"/>
</dbReference>
<dbReference type="KEGG" id="egu:105051816"/>
<dbReference type="Gene3D" id="2.40.70.10">
    <property type="entry name" value="Acid Proteases"/>
    <property type="match status" value="2"/>
</dbReference>
<evidence type="ECO:0000256" key="7">
    <source>
        <dbReference type="ARBA" id="ARBA00068871"/>
    </source>
</evidence>
<evidence type="ECO:0000256" key="10">
    <source>
        <dbReference type="SAM" id="MobiDB-lite"/>
    </source>
</evidence>
<keyword evidence="3 11" id="KW-0732">Signal</keyword>
<dbReference type="InterPro" id="IPR021109">
    <property type="entry name" value="Peptidase_aspartic_dom_sf"/>
</dbReference>
<evidence type="ECO:0000256" key="11">
    <source>
        <dbReference type="SAM" id="SignalP"/>
    </source>
</evidence>
<evidence type="ECO:0000259" key="12">
    <source>
        <dbReference type="PROSITE" id="PS51767"/>
    </source>
</evidence>
<feature type="region of interest" description="Disordered" evidence="10">
    <location>
        <begin position="33"/>
        <end position="54"/>
    </location>
</feature>
<evidence type="ECO:0000256" key="6">
    <source>
        <dbReference type="ARBA" id="ARBA00022801"/>
    </source>
</evidence>
<dbReference type="PANTHER" id="PTHR13683:SF800">
    <property type="entry name" value="EUKARYOTIC ASPARTYL PROTEASE FAMILY PROTEIN"/>
    <property type="match status" value="1"/>
</dbReference>
<dbReference type="GeneID" id="105051816"/>
<keyword evidence="4" id="KW-0677">Repeat</keyword>
<reference evidence="14" key="1">
    <citation type="submission" date="2025-08" db="UniProtKB">
        <authorList>
            <consortium name="RefSeq"/>
        </authorList>
    </citation>
    <scope>IDENTIFICATION</scope>
</reference>
<feature type="domain" description="Peptidase A1" evidence="12">
    <location>
        <begin position="70"/>
        <end position="414"/>
    </location>
</feature>
<dbReference type="GO" id="GO:0006508">
    <property type="term" value="P:proteolysis"/>
    <property type="evidence" value="ECO:0007669"/>
    <property type="project" value="UniProtKB-KW"/>
</dbReference>
<evidence type="ECO:0000256" key="9">
    <source>
        <dbReference type="PIRSR" id="PIRSR601461-1"/>
    </source>
</evidence>
<dbReference type="PANTHER" id="PTHR13683">
    <property type="entry name" value="ASPARTYL PROTEASES"/>
    <property type="match status" value="1"/>
</dbReference>